<dbReference type="EMBL" id="WEIO01000005">
    <property type="protein sequence ID" value="KAB7706596.1"/>
    <property type="molecule type" value="Genomic_DNA"/>
</dbReference>
<dbReference type="SUPFAM" id="SSF54637">
    <property type="entry name" value="Thioesterase/thiol ester dehydrase-isomerase"/>
    <property type="match status" value="1"/>
</dbReference>
<evidence type="ECO:0000259" key="2">
    <source>
        <dbReference type="Pfam" id="PF03061"/>
    </source>
</evidence>
<dbReference type="InterPro" id="IPR052723">
    <property type="entry name" value="Acyl-CoA_thioesterase_PaaI"/>
</dbReference>
<gene>
    <name evidence="3" type="ORF">F9802_10375</name>
</gene>
<name>A0A6I1FF59_9BACI</name>
<protein>
    <submittedName>
        <fullName evidence="3">Hotdog fold thioesterase</fullName>
    </submittedName>
</protein>
<evidence type="ECO:0000256" key="1">
    <source>
        <dbReference type="ARBA" id="ARBA00022801"/>
    </source>
</evidence>
<dbReference type="PANTHER" id="PTHR42856:SF1">
    <property type="entry name" value="ACYL-COENZYME A THIOESTERASE PAAI"/>
    <property type="match status" value="1"/>
</dbReference>
<proteinExistence type="predicted"/>
<evidence type="ECO:0000313" key="4">
    <source>
        <dbReference type="Proteomes" id="UP000429595"/>
    </source>
</evidence>
<dbReference type="GO" id="GO:0016289">
    <property type="term" value="F:acyl-CoA hydrolase activity"/>
    <property type="evidence" value="ECO:0007669"/>
    <property type="project" value="TreeGrafter"/>
</dbReference>
<comment type="caution">
    <text evidence="3">The sequence shown here is derived from an EMBL/GenBank/DDBJ whole genome shotgun (WGS) entry which is preliminary data.</text>
</comment>
<dbReference type="CDD" id="cd03443">
    <property type="entry name" value="PaaI_thioesterase"/>
    <property type="match status" value="1"/>
</dbReference>
<dbReference type="Gene3D" id="3.10.129.10">
    <property type="entry name" value="Hotdog Thioesterase"/>
    <property type="match status" value="1"/>
</dbReference>
<dbReference type="Pfam" id="PF03061">
    <property type="entry name" value="4HBT"/>
    <property type="match status" value="1"/>
</dbReference>
<reference evidence="3 4" key="1">
    <citation type="submission" date="2019-10" db="EMBL/GenBank/DDBJ databases">
        <title>Bacillus aerolatum sp. nov., isolated from bioaerosol of sport playgrounds.</title>
        <authorList>
            <person name="Chen P."/>
            <person name="Zhang G."/>
        </authorList>
    </citation>
    <scope>NUCLEOTIDE SEQUENCE [LARGE SCALE GENOMIC DNA]</scope>
    <source>
        <strain evidence="3 4">CX253</strain>
    </source>
</reference>
<dbReference type="InterPro" id="IPR006683">
    <property type="entry name" value="Thioestr_dom"/>
</dbReference>
<dbReference type="PANTHER" id="PTHR42856">
    <property type="entry name" value="ACYL-COENZYME A THIOESTERASE PAAI"/>
    <property type="match status" value="1"/>
</dbReference>
<evidence type="ECO:0000313" key="3">
    <source>
        <dbReference type="EMBL" id="KAB7706596.1"/>
    </source>
</evidence>
<accession>A0A6I1FF59</accession>
<dbReference type="AlphaFoldDB" id="A0A6I1FF59"/>
<dbReference type="InterPro" id="IPR029069">
    <property type="entry name" value="HotDog_dom_sf"/>
</dbReference>
<feature type="domain" description="Thioesterase" evidence="2">
    <location>
        <begin position="72"/>
        <end position="145"/>
    </location>
</feature>
<keyword evidence="4" id="KW-1185">Reference proteome</keyword>
<dbReference type="NCBIfam" id="TIGR00369">
    <property type="entry name" value="unchar_dom_1"/>
    <property type="match status" value="1"/>
</dbReference>
<dbReference type="Proteomes" id="UP000429595">
    <property type="component" value="Unassembled WGS sequence"/>
</dbReference>
<organism evidence="3 4">
    <name type="scientific">Bacillus aerolatus</name>
    <dbReference type="NCBI Taxonomy" id="2653354"/>
    <lineage>
        <taxon>Bacteria</taxon>
        <taxon>Bacillati</taxon>
        <taxon>Bacillota</taxon>
        <taxon>Bacilli</taxon>
        <taxon>Bacillales</taxon>
        <taxon>Bacillaceae</taxon>
        <taxon>Bacillus</taxon>
    </lineage>
</organism>
<sequence>MASAPLKTIKKQVTELTKQLDELEVHDTHYDQIIETLKQEPYANHLGIQLTALGKGTASAELQIEDHMLNAHGTVHGAVMFAIADYVFAAASNSYGKISVGLSTNMNFMAPGRKGAVLTASAVEEKKTRRIAWYRITVESEGNLLATMDATVYRKDQYFVPVDES</sequence>
<keyword evidence="1" id="KW-0378">Hydrolase</keyword>
<dbReference type="InterPro" id="IPR003736">
    <property type="entry name" value="PAAI_dom"/>
</dbReference>